<reference evidence="2" key="1">
    <citation type="submission" date="2022-11" db="UniProtKB">
        <authorList>
            <consortium name="WormBaseParasite"/>
        </authorList>
    </citation>
    <scope>IDENTIFICATION</scope>
</reference>
<sequence>MATTTLTSEIISKLSNKFHTLQLNGEGYILREDVGEAIKILGFDVPGYQLRDLMGHFEKSSHVHQWQKGIVRVNEASYQVQGIAEHGADEIIHTIRIAEEVAFSSWINDKLGGDPDLKHLLPVEKDN</sequence>
<dbReference type="WBParaSite" id="PS1159_v2.g3530.t1">
    <property type="protein sequence ID" value="PS1159_v2.g3530.t1"/>
    <property type="gene ID" value="PS1159_v2.g3530"/>
</dbReference>
<name>A0AC35GB53_9BILA</name>
<organism evidence="1 2">
    <name type="scientific">Panagrolaimus sp. PS1159</name>
    <dbReference type="NCBI Taxonomy" id="55785"/>
    <lineage>
        <taxon>Eukaryota</taxon>
        <taxon>Metazoa</taxon>
        <taxon>Ecdysozoa</taxon>
        <taxon>Nematoda</taxon>
        <taxon>Chromadorea</taxon>
        <taxon>Rhabditida</taxon>
        <taxon>Tylenchina</taxon>
        <taxon>Panagrolaimomorpha</taxon>
        <taxon>Panagrolaimoidea</taxon>
        <taxon>Panagrolaimidae</taxon>
        <taxon>Panagrolaimus</taxon>
    </lineage>
</organism>
<proteinExistence type="predicted"/>
<protein>
    <submittedName>
        <fullName evidence="2">EF-hand domain-containing protein</fullName>
    </submittedName>
</protein>
<evidence type="ECO:0000313" key="2">
    <source>
        <dbReference type="WBParaSite" id="PS1159_v2.g3530.t1"/>
    </source>
</evidence>
<dbReference type="Proteomes" id="UP000887580">
    <property type="component" value="Unplaced"/>
</dbReference>
<evidence type="ECO:0000313" key="1">
    <source>
        <dbReference type="Proteomes" id="UP000887580"/>
    </source>
</evidence>
<accession>A0AC35GB53</accession>